<organism evidence="2 3">
    <name type="scientific">Lophiotrema nucula</name>
    <dbReference type="NCBI Taxonomy" id="690887"/>
    <lineage>
        <taxon>Eukaryota</taxon>
        <taxon>Fungi</taxon>
        <taxon>Dikarya</taxon>
        <taxon>Ascomycota</taxon>
        <taxon>Pezizomycotina</taxon>
        <taxon>Dothideomycetes</taxon>
        <taxon>Pleosporomycetidae</taxon>
        <taxon>Pleosporales</taxon>
        <taxon>Lophiotremataceae</taxon>
        <taxon>Lophiotrema</taxon>
    </lineage>
</organism>
<dbReference type="Proteomes" id="UP000799770">
    <property type="component" value="Unassembled WGS sequence"/>
</dbReference>
<feature type="chain" id="PRO_5025556162" description="Apple domain-containing protein" evidence="1">
    <location>
        <begin position="18"/>
        <end position="157"/>
    </location>
</feature>
<proteinExistence type="predicted"/>
<keyword evidence="3" id="KW-1185">Reference proteome</keyword>
<sequence>MIASTFLLTAFAAFATAIPTSNVLSPRAGGPAAKPIPTTCTVSSPAYPTDTADATYQPADSTKDALVYYAYYSLDTDKTQLQKQCLEQCYGLGVTPPCVAAYWADNLVVPAGYYGGAGGNLATGCLMYNRTLETTDFVKATDGHATDAYVGDIKCPS</sequence>
<dbReference type="AlphaFoldDB" id="A0A6A5Z4Y1"/>
<evidence type="ECO:0000256" key="1">
    <source>
        <dbReference type="SAM" id="SignalP"/>
    </source>
</evidence>
<evidence type="ECO:0000313" key="3">
    <source>
        <dbReference type="Proteomes" id="UP000799770"/>
    </source>
</evidence>
<reference evidence="2" key="1">
    <citation type="journal article" date="2020" name="Stud. Mycol.">
        <title>101 Dothideomycetes genomes: a test case for predicting lifestyles and emergence of pathogens.</title>
        <authorList>
            <person name="Haridas S."/>
            <person name="Albert R."/>
            <person name="Binder M."/>
            <person name="Bloem J."/>
            <person name="Labutti K."/>
            <person name="Salamov A."/>
            <person name="Andreopoulos B."/>
            <person name="Baker S."/>
            <person name="Barry K."/>
            <person name="Bills G."/>
            <person name="Bluhm B."/>
            <person name="Cannon C."/>
            <person name="Castanera R."/>
            <person name="Culley D."/>
            <person name="Daum C."/>
            <person name="Ezra D."/>
            <person name="Gonzalez J."/>
            <person name="Henrissat B."/>
            <person name="Kuo A."/>
            <person name="Liang C."/>
            <person name="Lipzen A."/>
            <person name="Lutzoni F."/>
            <person name="Magnuson J."/>
            <person name="Mondo S."/>
            <person name="Nolan M."/>
            <person name="Ohm R."/>
            <person name="Pangilinan J."/>
            <person name="Park H.-J."/>
            <person name="Ramirez L."/>
            <person name="Alfaro M."/>
            <person name="Sun H."/>
            <person name="Tritt A."/>
            <person name="Yoshinaga Y."/>
            <person name="Zwiers L.-H."/>
            <person name="Turgeon B."/>
            <person name="Goodwin S."/>
            <person name="Spatafora J."/>
            <person name="Crous P."/>
            <person name="Grigoriev I."/>
        </authorList>
    </citation>
    <scope>NUCLEOTIDE SEQUENCE</scope>
    <source>
        <strain evidence="2">CBS 627.86</strain>
    </source>
</reference>
<feature type="signal peptide" evidence="1">
    <location>
        <begin position="1"/>
        <end position="17"/>
    </location>
</feature>
<dbReference type="EMBL" id="ML977328">
    <property type="protein sequence ID" value="KAF2113371.1"/>
    <property type="molecule type" value="Genomic_DNA"/>
</dbReference>
<dbReference type="OrthoDB" id="3938895at2759"/>
<name>A0A6A5Z4Y1_9PLEO</name>
<keyword evidence="1" id="KW-0732">Signal</keyword>
<protein>
    <recommendedName>
        <fullName evidence="4">Apple domain-containing protein</fullName>
    </recommendedName>
</protein>
<evidence type="ECO:0000313" key="2">
    <source>
        <dbReference type="EMBL" id="KAF2113371.1"/>
    </source>
</evidence>
<gene>
    <name evidence="2" type="ORF">BDV96DRAFT_496312</name>
</gene>
<evidence type="ECO:0008006" key="4">
    <source>
        <dbReference type="Google" id="ProtNLM"/>
    </source>
</evidence>
<accession>A0A6A5Z4Y1</accession>